<dbReference type="InterPro" id="IPR003599">
    <property type="entry name" value="Ig_sub"/>
</dbReference>
<dbReference type="Pfam" id="PF13927">
    <property type="entry name" value="Ig_3"/>
    <property type="match status" value="1"/>
</dbReference>
<dbReference type="Gene3D" id="2.20.100.10">
    <property type="entry name" value="Thrombospondin type-1 (TSP1) repeat"/>
    <property type="match status" value="2"/>
</dbReference>
<keyword evidence="7" id="KW-0675">Receptor</keyword>
<dbReference type="InterPro" id="IPR000884">
    <property type="entry name" value="TSP1_rpt"/>
</dbReference>
<organism evidence="13 14">
    <name type="scientific">Ditylenchus dipsaci</name>
    <dbReference type="NCBI Taxonomy" id="166011"/>
    <lineage>
        <taxon>Eukaryota</taxon>
        <taxon>Metazoa</taxon>
        <taxon>Ecdysozoa</taxon>
        <taxon>Nematoda</taxon>
        <taxon>Chromadorea</taxon>
        <taxon>Rhabditida</taxon>
        <taxon>Tylenchina</taxon>
        <taxon>Tylenchomorpha</taxon>
        <taxon>Sphaerularioidea</taxon>
        <taxon>Anguinidae</taxon>
        <taxon>Anguininae</taxon>
        <taxon>Ditylenchus</taxon>
    </lineage>
</organism>
<dbReference type="SUPFAM" id="SSF82895">
    <property type="entry name" value="TSP-1 type 1 repeat"/>
    <property type="match status" value="2"/>
</dbReference>
<feature type="transmembrane region" description="Helical" evidence="11">
    <location>
        <begin position="388"/>
        <end position="412"/>
    </location>
</feature>
<evidence type="ECO:0000256" key="2">
    <source>
        <dbReference type="ARBA" id="ARBA00009844"/>
    </source>
</evidence>
<dbReference type="Pfam" id="PF25609">
    <property type="entry name" value="Unc5_NetrinR_N"/>
    <property type="match status" value="1"/>
</dbReference>
<keyword evidence="11" id="KW-1133">Transmembrane helix</keyword>
<keyword evidence="8" id="KW-0325">Glycoprotein</keyword>
<dbReference type="Gene3D" id="2.60.40.10">
    <property type="entry name" value="Immunoglobulins"/>
    <property type="match status" value="2"/>
</dbReference>
<keyword evidence="3" id="KW-0217">Developmental protein</keyword>
<evidence type="ECO:0000256" key="6">
    <source>
        <dbReference type="ARBA" id="ARBA00023157"/>
    </source>
</evidence>
<name>A0A915E0J7_9BILA</name>
<evidence type="ECO:0000256" key="7">
    <source>
        <dbReference type="ARBA" id="ARBA00023170"/>
    </source>
</evidence>
<protein>
    <submittedName>
        <fullName evidence="14">Ig-like domain-containing protein</fullName>
    </submittedName>
</protein>
<dbReference type="SUPFAM" id="SSF48726">
    <property type="entry name" value="Immunoglobulin"/>
    <property type="match status" value="1"/>
</dbReference>
<dbReference type="InterPro" id="IPR007110">
    <property type="entry name" value="Ig-like_dom"/>
</dbReference>
<dbReference type="InterPro" id="IPR057755">
    <property type="entry name" value="UNC5A-D-like_N"/>
</dbReference>
<dbReference type="AlphaFoldDB" id="A0A915E0J7"/>
<sequence>MRQPVPVEEVENGAVVFVEHPQSTYLVRSQPAQLTCKALNARRLRFRCNNKWLDESAHVVVGGISSPSQQPFLQASGSLRANALPPPPQPHQHNGHGQSLHHLFCCALRNCQDTSSVHSKTLLPNPAPERVPEGRTIQLPCVPPDADPKPEIIWRKDGQEISGHSGTDSIADSNLILASDGSLIISATRLSDSANYSCEAWNIANRRTTPAVQLLVYVDGQWSPWSPWQGACPSLHHTSPTFDCQLLAEQLAQPVNSPIQPLLPQQRRTRVCNNPAPLNDGAYCVGQDEQFRLCEHTCIINGGWSAWSMWSECNSQCQRLRNRECTAPAPVNGGAYCQGRDAQWSNCTDSKTGGGHIPSHCLPTTQMDNYAQPRVVDATAGVSHHQQLYVLASMGCVAFLLLVIAGLIAALLCRQKKGARKGCAKAMAISPAGSGGIFMEEKGEKLYFPVGVHDDELQHVRTVLLSQHQQRALLCDYSGANSPAKAMLTRASTPSSTP</sequence>
<keyword evidence="11" id="KW-0812">Transmembrane</keyword>
<evidence type="ECO:0000256" key="5">
    <source>
        <dbReference type="ARBA" id="ARBA00023136"/>
    </source>
</evidence>
<dbReference type="PROSITE" id="PS50835">
    <property type="entry name" value="IG_LIKE"/>
    <property type="match status" value="1"/>
</dbReference>
<evidence type="ECO:0000256" key="3">
    <source>
        <dbReference type="ARBA" id="ARBA00022473"/>
    </source>
</evidence>
<reference evidence="14" key="1">
    <citation type="submission" date="2022-11" db="UniProtKB">
        <authorList>
            <consortium name="WormBaseParasite"/>
        </authorList>
    </citation>
    <scope>IDENTIFICATION</scope>
</reference>
<keyword evidence="5 11" id="KW-0472">Membrane</keyword>
<evidence type="ECO:0000256" key="9">
    <source>
        <dbReference type="ARBA" id="ARBA00023319"/>
    </source>
</evidence>
<dbReference type="InterPro" id="IPR013783">
    <property type="entry name" value="Ig-like_fold"/>
</dbReference>
<evidence type="ECO:0000256" key="11">
    <source>
        <dbReference type="SAM" id="Phobius"/>
    </source>
</evidence>
<dbReference type="FunFam" id="2.20.100.10:FF:000002">
    <property type="entry name" value="Unc-5 netrin receptor C"/>
    <property type="match status" value="1"/>
</dbReference>
<dbReference type="PANTHER" id="PTHR22906">
    <property type="entry name" value="PROPERDIN"/>
    <property type="match status" value="1"/>
</dbReference>
<evidence type="ECO:0000313" key="14">
    <source>
        <dbReference type="WBParaSite" id="jg24909"/>
    </source>
</evidence>
<dbReference type="InterPro" id="IPR036383">
    <property type="entry name" value="TSP1_rpt_sf"/>
</dbReference>
<keyword evidence="13" id="KW-1185">Reference proteome</keyword>
<dbReference type="InterPro" id="IPR036179">
    <property type="entry name" value="Ig-like_dom_sf"/>
</dbReference>
<keyword evidence="6" id="KW-1015">Disulfide bond</keyword>
<dbReference type="PROSITE" id="PS50092">
    <property type="entry name" value="TSP1"/>
    <property type="match status" value="2"/>
</dbReference>
<comment type="subcellular location">
    <subcellularLocation>
        <location evidence="1">Membrane</location>
        <topology evidence="1">Single-pass type I membrane protein</topology>
    </subcellularLocation>
</comment>
<evidence type="ECO:0000256" key="8">
    <source>
        <dbReference type="ARBA" id="ARBA00023180"/>
    </source>
</evidence>
<dbReference type="SMART" id="SM00409">
    <property type="entry name" value="IG"/>
    <property type="match status" value="1"/>
</dbReference>
<feature type="domain" description="Ig-like" evidence="12">
    <location>
        <begin position="124"/>
        <end position="209"/>
    </location>
</feature>
<evidence type="ECO:0000256" key="4">
    <source>
        <dbReference type="ARBA" id="ARBA00022737"/>
    </source>
</evidence>
<comment type="similarity">
    <text evidence="2">Belongs to the unc-5 family.</text>
</comment>
<dbReference type="WBParaSite" id="jg24909">
    <property type="protein sequence ID" value="jg24909"/>
    <property type="gene ID" value="jg24909"/>
</dbReference>
<dbReference type="PANTHER" id="PTHR22906:SF21">
    <property type="entry name" value="SEMA DOMAIN-CONTAINING PROTEIN"/>
    <property type="match status" value="1"/>
</dbReference>
<evidence type="ECO:0000259" key="12">
    <source>
        <dbReference type="PROSITE" id="PS50835"/>
    </source>
</evidence>
<evidence type="ECO:0000256" key="1">
    <source>
        <dbReference type="ARBA" id="ARBA00004479"/>
    </source>
</evidence>
<keyword evidence="9" id="KW-0393">Immunoglobulin domain</keyword>
<accession>A0A915E0J7</accession>
<proteinExistence type="inferred from homology"/>
<dbReference type="SMART" id="SM00209">
    <property type="entry name" value="TSP1"/>
    <property type="match status" value="2"/>
</dbReference>
<evidence type="ECO:0000256" key="10">
    <source>
        <dbReference type="SAM" id="MobiDB-lite"/>
    </source>
</evidence>
<evidence type="ECO:0000313" key="13">
    <source>
        <dbReference type="Proteomes" id="UP000887574"/>
    </source>
</evidence>
<dbReference type="InterPro" id="IPR052065">
    <property type="entry name" value="Compl_asym_regulator"/>
</dbReference>
<dbReference type="SMART" id="SM00408">
    <property type="entry name" value="IGc2"/>
    <property type="match status" value="1"/>
</dbReference>
<dbReference type="InterPro" id="IPR003598">
    <property type="entry name" value="Ig_sub2"/>
</dbReference>
<dbReference type="Proteomes" id="UP000887574">
    <property type="component" value="Unplaced"/>
</dbReference>
<feature type="region of interest" description="Disordered" evidence="10">
    <location>
        <begin position="122"/>
        <end position="142"/>
    </location>
</feature>
<keyword evidence="4" id="KW-0677">Repeat</keyword>